<dbReference type="InterPro" id="IPR000387">
    <property type="entry name" value="Tyr_Pase_dom"/>
</dbReference>
<dbReference type="GO" id="GO:0004725">
    <property type="term" value="F:protein tyrosine phosphatase activity"/>
    <property type="evidence" value="ECO:0007669"/>
    <property type="project" value="InterPro"/>
</dbReference>
<dbReference type="PRINTS" id="PR00700">
    <property type="entry name" value="PRTYPHPHTASE"/>
</dbReference>
<feature type="domain" description="Tyrosine-protein phosphatase" evidence="1">
    <location>
        <begin position="25"/>
        <end position="124"/>
    </location>
</feature>
<dbReference type="PROSITE" id="PS00383">
    <property type="entry name" value="TYR_PHOSPHATASE_1"/>
    <property type="match status" value="1"/>
</dbReference>
<dbReference type="OrthoDB" id="8609993at2759"/>
<dbReference type="SMART" id="SM00194">
    <property type="entry name" value="PTPc"/>
    <property type="match status" value="1"/>
</dbReference>
<proteinExistence type="predicted"/>
<protein>
    <submittedName>
        <fullName evidence="3">Protein-tyrosine phosphatase</fullName>
    </submittedName>
</protein>
<sequence>MKPDPFDGIKHTVLEVKWDDKSAIIHHLAYFNWPDHTAPLSAAPTIGMFKLSRSLASGAPITVHCSAGIGRSATFVAIDYASQKIREKANASMVDVIRDLRNQRFQAIQSAIQYVFLHICLLELFAGEGALPRDTTFNDYLESYVTMIKRYNKRVEQKEKEREKTEA</sequence>
<dbReference type="PANTHER" id="PTHR46163:SF10">
    <property type="entry name" value="PROTEIN-TYROSINE PHOSPHATASE-RELATED"/>
    <property type="match status" value="1"/>
</dbReference>
<reference evidence="3 4" key="1">
    <citation type="submission" date="2015-09" db="EMBL/GenBank/DDBJ databases">
        <title>Draft genome of the parasitic nematode Teladorsagia circumcincta isolate WARC Sus (inbred).</title>
        <authorList>
            <person name="Mitreva M."/>
        </authorList>
    </citation>
    <scope>NUCLEOTIDE SEQUENCE [LARGE SCALE GENOMIC DNA]</scope>
    <source>
        <strain evidence="3 4">S</strain>
    </source>
</reference>
<dbReference type="AlphaFoldDB" id="A0A2G9UFV8"/>
<evidence type="ECO:0000259" key="1">
    <source>
        <dbReference type="PROSITE" id="PS50055"/>
    </source>
</evidence>
<dbReference type="InterPro" id="IPR003595">
    <property type="entry name" value="Tyr_Pase_cat"/>
</dbReference>
<dbReference type="CDD" id="cd00047">
    <property type="entry name" value="PTPc"/>
    <property type="match status" value="1"/>
</dbReference>
<dbReference type="PANTHER" id="PTHR46163">
    <property type="entry name" value="TYROSINE-PROTEIN PHOSPHATASE-RELATED"/>
    <property type="match status" value="1"/>
</dbReference>
<dbReference type="InterPro" id="IPR000242">
    <property type="entry name" value="PTP_cat"/>
</dbReference>
<dbReference type="InterPro" id="IPR029021">
    <property type="entry name" value="Prot-tyrosine_phosphatase-like"/>
</dbReference>
<dbReference type="Pfam" id="PF00102">
    <property type="entry name" value="Y_phosphatase"/>
    <property type="match status" value="1"/>
</dbReference>
<dbReference type="SMART" id="SM00404">
    <property type="entry name" value="PTPc_motif"/>
    <property type="match status" value="1"/>
</dbReference>
<accession>A0A2G9UFV8</accession>
<feature type="domain" description="Tyrosine specific protein phosphatases" evidence="2">
    <location>
        <begin position="46"/>
        <end position="115"/>
    </location>
</feature>
<organism evidence="3 4">
    <name type="scientific">Teladorsagia circumcincta</name>
    <name type="common">Brown stomach worm</name>
    <name type="synonym">Ostertagia circumcincta</name>
    <dbReference type="NCBI Taxonomy" id="45464"/>
    <lineage>
        <taxon>Eukaryota</taxon>
        <taxon>Metazoa</taxon>
        <taxon>Ecdysozoa</taxon>
        <taxon>Nematoda</taxon>
        <taxon>Chromadorea</taxon>
        <taxon>Rhabditida</taxon>
        <taxon>Rhabditina</taxon>
        <taxon>Rhabditomorpha</taxon>
        <taxon>Strongyloidea</taxon>
        <taxon>Trichostrongylidae</taxon>
        <taxon>Teladorsagia</taxon>
    </lineage>
</organism>
<evidence type="ECO:0000313" key="3">
    <source>
        <dbReference type="EMBL" id="PIO68360.1"/>
    </source>
</evidence>
<dbReference type="Gene3D" id="3.90.190.10">
    <property type="entry name" value="Protein tyrosine phosphatase superfamily"/>
    <property type="match status" value="1"/>
</dbReference>
<dbReference type="PROSITE" id="PS50055">
    <property type="entry name" value="TYR_PHOSPHATASE_PTP"/>
    <property type="match status" value="1"/>
</dbReference>
<evidence type="ECO:0000313" key="4">
    <source>
        <dbReference type="Proteomes" id="UP000230423"/>
    </source>
</evidence>
<dbReference type="SUPFAM" id="SSF52799">
    <property type="entry name" value="(Phosphotyrosine protein) phosphatases II"/>
    <property type="match status" value="1"/>
</dbReference>
<dbReference type="InterPro" id="IPR052782">
    <property type="entry name" value="Oocyte-zygote_transition_reg"/>
</dbReference>
<dbReference type="PROSITE" id="PS50056">
    <property type="entry name" value="TYR_PHOSPHATASE_2"/>
    <property type="match status" value="1"/>
</dbReference>
<dbReference type="InterPro" id="IPR016130">
    <property type="entry name" value="Tyr_Pase_AS"/>
</dbReference>
<name>A0A2G9UFV8_TELCI</name>
<keyword evidence="4" id="KW-1185">Reference proteome</keyword>
<dbReference type="EMBL" id="KZ347138">
    <property type="protein sequence ID" value="PIO68360.1"/>
    <property type="molecule type" value="Genomic_DNA"/>
</dbReference>
<dbReference type="Proteomes" id="UP000230423">
    <property type="component" value="Unassembled WGS sequence"/>
</dbReference>
<evidence type="ECO:0000259" key="2">
    <source>
        <dbReference type="PROSITE" id="PS50056"/>
    </source>
</evidence>
<gene>
    <name evidence="3" type="ORF">TELCIR_09856</name>
</gene>